<dbReference type="AlphaFoldDB" id="A0A6C0D300"/>
<name>A0A6C0D300_9ZZZZ</name>
<proteinExistence type="predicted"/>
<reference evidence="1" key="1">
    <citation type="journal article" date="2020" name="Nature">
        <title>Giant virus diversity and host interactions through global metagenomics.</title>
        <authorList>
            <person name="Schulz F."/>
            <person name="Roux S."/>
            <person name="Paez-Espino D."/>
            <person name="Jungbluth S."/>
            <person name="Walsh D.A."/>
            <person name="Denef V.J."/>
            <person name="McMahon K.D."/>
            <person name="Konstantinidis K.T."/>
            <person name="Eloe-Fadrosh E.A."/>
            <person name="Kyrpides N.C."/>
            <person name="Woyke T."/>
        </authorList>
    </citation>
    <scope>NUCLEOTIDE SEQUENCE</scope>
    <source>
        <strain evidence="1">GVMAG-M-3300023174-116</strain>
    </source>
</reference>
<organism evidence="1">
    <name type="scientific">viral metagenome</name>
    <dbReference type="NCBI Taxonomy" id="1070528"/>
    <lineage>
        <taxon>unclassified sequences</taxon>
        <taxon>metagenomes</taxon>
        <taxon>organismal metagenomes</taxon>
    </lineage>
</organism>
<protein>
    <submittedName>
        <fullName evidence="1">Uncharacterized protein</fullName>
    </submittedName>
</protein>
<accession>A0A6C0D300</accession>
<sequence>MGLFNIVAKNTKKLRNNGTRKFRALRKRFLTRKAPSLSPRTKLVTQIQRTYRKKLKSREALKKKLKDAREWAARETAEIERASAIVAHNKEQLKNRTALDGTSVRMTRGHKQKLEQEISDAQWVINSHNRFNYRAKVRELEQQLSRK</sequence>
<evidence type="ECO:0000313" key="1">
    <source>
        <dbReference type="EMBL" id="QHT11436.1"/>
    </source>
</evidence>
<dbReference type="EMBL" id="MN739534">
    <property type="protein sequence ID" value="QHT11436.1"/>
    <property type="molecule type" value="Genomic_DNA"/>
</dbReference>